<keyword evidence="4" id="KW-0233">DNA recombination</keyword>
<dbReference type="InterPro" id="IPR047952">
    <property type="entry name" value="Transpos_IS4"/>
</dbReference>
<dbReference type="PANTHER" id="PTHR33258:SF1">
    <property type="entry name" value="TRANSPOSASE INSL FOR INSERTION SEQUENCE ELEMENT IS186A-RELATED"/>
    <property type="match status" value="1"/>
</dbReference>
<evidence type="ECO:0000256" key="2">
    <source>
        <dbReference type="ARBA" id="ARBA00022578"/>
    </source>
</evidence>
<dbReference type="Proteomes" id="UP000525298">
    <property type="component" value="Unassembled WGS sequence"/>
</dbReference>
<dbReference type="NCBIfam" id="NF033592">
    <property type="entry name" value="transpos_IS4_1"/>
    <property type="match status" value="1"/>
</dbReference>
<dbReference type="Gene3D" id="3.90.350.10">
    <property type="entry name" value="Transposase Inhibitor Protein From Tn5, Chain A, domain 1"/>
    <property type="match status" value="1"/>
</dbReference>
<evidence type="ECO:0000313" key="7">
    <source>
        <dbReference type="Proteomes" id="UP000525298"/>
    </source>
</evidence>
<dbReference type="InterPro" id="IPR012337">
    <property type="entry name" value="RNaseH-like_sf"/>
</dbReference>
<keyword evidence="2" id="KW-0815">Transposition</keyword>
<dbReference type="GO" id="GO:0006313">
    <property type="term" value="P:DNA transposition"/>
    <property type="evidence" value="ECO:0007669"/>
    <property type="project" value="InterPro"/>
</dbReference>
<feature type="domain" description="Transposase IS4-like" evidence="5">
    <location>
        <begin position="5"/>
        <end position="132"/>
    </location>
</feature>
<dbReference type="GO" id="GO:0004803">
    <property type="term" value="F:transposase activity"/>
    <property type="evidence" value="ECO:0007669"/>
    <property type="project" value="InterPro"/>
</dbReference>
<dbReference type="SUPFAM" id="SSF53098">
    <property type="entry name" value="Ribonuclease H-like"/>
    <property type="match status" value="1"/>
</dbReference>
<keyword evidence="7" id="KW-1185">Reference proteome</keyword>
<comment type="caution">
    <text evidence="6">The sequence shown here is derived from an EMBL/GenBank/DDBJ whole genome shotgun (WGS) entry which is preliminary data.</text>
</comment>
<evidence type="ECO:0000259" key="5">
    <source>
        <dbReference type="Pfam" id="PF01609"/>
    </source>
</evidence>
<evidence type="ECO:0000256" key="1">
    <source>
        <dbReference type="ARBA" id="ARBA00010075"/>
    </source>
</evidence>
<evidence type="ECO:0000256" key="3">
    <source>
        <dbReference type="ARBA" id="ARBA00023125"/>
    </source>
</evidence>
<dbReference type="InterPro" id="IPR002559">
    <property type="entry name" value="Transposase_11"/>
</dbReference>
<gene>
    <name evidence="6" type="ORF">HNR65_002580</name>
</gene>
<accession>A0A7W0CAN0</accession>
<organism evidence="6 7">
    <name type="scientific">Desulfosalsimonas propionicica</name>
    <dbReference type="NCBI Taxonomy" id="332175"/>
    <lineage>
        <taxon>Bacteria</taxon>
        <taxon>Pseudomonadati</taxon>
        <taxon>Thermodesulfobacteriota</taxon>
        <taxon>Desulfobacteria</taxon>
        <taxon>Desulfobacterales</taxon>
        <taxon>Desulfosalsimonadaceae</taxon>
        <taxon>Desulfosalsimonas</taxon>
    </lineage>
</organism>
<dbReference type="GO" id="GO:0003677">
    <property type="term" value="F:DNA binding"/>
    <property type="evidence" value="ECO:0007669"/>
    <property type="project" value="UniProtKB-KW"/>
</dbReference>
<keyword evidence="3" id="KW-0238">DNA-binding</keyword>
<dbReference type="Pfam" id="PF01609">
    <property type="entry name" value="DDE_Tnp_1"/>
    <property type="match status" value="1"/>
</dbReference>
<reference evidence="6 7" key="1">
    <citation type="submission" date="2020-07" db="EMBL/GenBank/DDBJ databases">
        <title>Genomic Encyclopedia of Type Strains, Phase IV (KMG-IV): sequencing the most valuable type-strain genomes for metagenomic binning, comparative biology and taxonomic classification.</title>
        <authorList>
            <person name="Goeker M."/>
        </authorList>
    </citation>
    <scope>NUCLEOTIDE SEQUENCE [LARGE SCALE GENOMIC DNA]</scope>
    <source>
        <strain evidence="6 7">DSM 17721</strain>
    </source>
</reference>
<dbReference type="AlphaFoldDB" id="A0A7W0CAN0"/>
<dbReference type="PANTHER" id="PTHR33258">
    <property type="entry name" value="TRANSPOSASE INSL FOR INSERTION SEQUENCE ELEMENT IS186A-RELATED"/>
    <property type="match status" value="1"/>
</dbReference>
<evidence type="ECO:0000313" key="6">
    <source>
        <dbReference type="EMBL" id="MBA2882238.1"/>
    </source>
</evidence>
<evidence type="ECO:0000256" key="4">
    <source>
        <dbReference type="ARBA" id="ARBA00023172"/>
    </source>
</evidence>
<dbReference type="EMBL" id="JACDUS010000008">
    <property type="protein sequence ID" value="MBA2882238.1"/>
    <property type="molecule type" value="Genomic_DNA"/>
</dbReference>
<name>A0A7W0CAN0_9BACT</name>
<sequence>MFAFWTESGIYFVTRLKDNADYEVVEKFKIPQNRNVLSDQRIRFTGYKSRKECPHLMRKVVVWDVINNREIVLLTNHRDFGATTISSIYKDRWQIELFFKALKQNLKVKIFVGTSENALYIQIWTALIAILMVKFLQFKSKFGWSLSNLVTLLRLNLFTYRNLWEWIDSPYEVLPLEPKPVQYSLPLRGPGQHLY</sequence>
<proteinExistence type="inferred from homology"/>
<protein>
    <submittedName>
        <fullName evidence="6">IS4 transposase</fullName>
    </submittedName>
</protein>
<comment type="similarity">
    <text evidence="1">Belongs to the transposase 11 family.</text>
</comment>